<organism evidence="4 5">
    <name type="scientific">Aromia moschata</name>
    <dbReference type="NCBI Taxonomy" id="1265417"/>
    <lineage>
        <taxon>Eukaryota</taxon>
        <taxon>Metazoa</taxon>
        <taxon>Ecdysozoa</taxon>
        <taxon>Arthropoda</taxon>
        <taxon>Hexapoda</taxon>
        <taxon>Insecta</taxon>
        <taxon>Pterygota</taxon>
        <taxon>Neoptera</taxon>
        <taxon>Endopterygota</taxon>
        <taxon>Coleoptera</taxon>
        <taxon>Polyphaga</taxon>
        <taxon>Cucujiformia</taxon>
        <taxon>Chrysomeloidea</taxon>
        <taxon>Cerambycidae</taxon>
        <taxon>Cerambycinae</taxon>
        <taxon>Callichromatini</taxon>
        <taxon>Aromia</taxon>
    </lineage>
</organism>
<comment type="caution">
    <text evidence="4">The sequence shown here is derived from an EMBL/GenBank/DDBJ whole genome shotgun (WGS) entry which is preliminary data.</text>
</comment>
<dbReference type="PANTHER" id="PTHR24006">
    <property type="entry name" value="UBIQUITIN CARBOXYL-TERMINAL HYDROLASE"/>
    <property type="match status" value="1"/>
</dbReference>
<dbReference type="GO" id="GO:0004843">
    <property type="term" value="F:cysteine-type deubiquitinase activity"/>
    <property type="evidence" value="ECO:0007669"/>
    <property type="project" value="InterPro"/>
</dbReference>
<dbReference type="InterPro" id="IPR050164">
    <property type="entry name" value="Peptidase_C19"/>
</dbReference>
<proteinExistence type="inferred from homology"/>
<dbReference type="SUPFAM" id="SSF54001">
    <property type="entry name" value="Cysteine proteinases"/>
    <property type="match status" value="1"/>
</dbReference>
<sequence length="618" mass="70208">MTPEFRNALYNWEFDGLNETRSIPYQLQKLFLNLQTSSKSAVETTDLTTSFGWQGSDAWHQHDIQELCRVMFDALEQKFKDTKQANLINDLYEGKMLDYVKCLECGTKKSREDTFLDIPLPGEAVRQHGGVQQRGRGAPGPETLDGNNQYHCEKCDKKCDAHKGLKFTKFPYLLTLHLKRFDFDYNTMHRIKLNDKVVFPEKLNLNSFITTSRSENEAMEDREHVVKCDDCSTTDSGSADDESCQGTDVSSTVNGQDDNCADSDEGIDVSSGNNHHEEEAKGPYIYELFSIMIHSGSASGGHYYAYIKDFDKNLWFCFNDQSITEDDIRKTYGGGPHRGYYSGAYSSSTNAYMLMYRQIDKNRNRRAMTVDDFPPHIQRLLEEMRRKEEEDRINREKENDMIKINVFCRHPATGAVQDVKISVFSDSTLAEAAQYARQRLKLEGAVDAEDCRIVVYNAKQDCVDCSFESDELKFCDIIHKINSIIIYADWMLEIKQPGTQFQQYKAGGINMKVYPINLELEEVEEPTLVRVDVDDTVRVLKLKLAACSTWTPRPSRSSWRCTATSLNTSTATTPSSSSTATAATTSVYVSNALDDDPDKSFQNSKLRKVIEHLATSLA</sequence>
<dbReference type="GO" id="GO:0016579">
    <property type="term" value="P:protein deubiquitination"/>
    <property type="evidence" value="ECO:0007669"/>
    <property type="project" value="InterPro"/>
</dbReference>
<dbReference type="InterPro" id="IPR018200">
    <property type="entry name" value="USP_CS"/>
</dbReference>
<dbReference type="Gene3D" id="3.90.70.10">
    <property type="entry name" value="Cysteine proteinases"/>
    <property type="match status" value="1"/>
</dbReference>
<dbReference type="InterPro" id="IPR028889">
    <property type="entry name" value="USP"/>
</dbReference>
<keyword evidence="5" id="KW-1185">Reference proteome</keyword>
<dbReference type="AlphaFoldDB" id="A0AAV8Y5M0"/>
<feature type="domain" description="USP" evidence="3">
    <location>
        <begin position="1"/>
        <end position="359"/>
    </location>
</feature>
<dbReference type="InterPro" id="IPR038765">
    <property type="entry name" value="Papain-like_cys_pep_sf"/>
</dbReference>
<dbReference type="PANTHER" id="PTHR24006:SF702">
    <property type="entry name" value="UBIQUITIN CARBOXYL-TERMINAL HYDROLASE 47"/>
    <property type="match status" value="1"/>
</dbReference>
<gene>
    <name evidence="4" type="ORF">NQ318_016781</name>
</gene>
<feature type="region of interest" description="Disordered" evidence="2">
    <location>
        <begin position="234"/>
        <end position="276"/>
    </location>
</feature>
<dbReference type="EMBL" id="JAPWTK010000202">
    <property type="protein sequence ID" value="KAJ8945953.1"/>
    <property type="molecule type" value="Genomic_DNA"/>
</dbReference>
<evidence type="ECO:0000313" key="5">
    <source>
        <dbReference type="Proteomes" id="UP001162162"/>
    </source>
</evidence>
<evidence type="ECO:0000256" key="2">
    <source>
        <dbReference type="SAM" id="MobiDB-lite"/>
    </source>
</evidence>
<reference evidence="4" key="1">
    <citation type="journal article" date="2023" name="Insect Mol. Biol.">
        <title>Genome sequencing provides insights into the evolution of gene families encoding plant cell wall-degrading enzymes in longhorned beetles.</title>
        <authorList>
            <person name="Shin N.R."/>
            <person name="Okamura Y."/>
            <person name="Kirsch R."/>
            <person name="Pauchet Y."/>
        </authorList>
    </citation>
    <scope>NUCLEOTIDE SEQUENCE</scope>
    <source>
        <strain evidence="4">AMC_N1</strain>
    </source>
</reference>
<dbReference type="PROSITE" id="PS50235">
    <property type="entry name" value="USP_3"/>
    <property type="match status" value="1"/>
</dbReference>
<evidence type="ECO:0000313" key="4">
    <source>
        <dbReference type="EMBL" id="KAJ8945953.1"/>
    </source>
</evidence>
<dbReference type="Proteomes" id="UP001162162">
    <property type="component" value="Unassembled WGS sequence"/>
</dbReference>
<protein>
    <recommendedName>
        <fullName evidence="3">USP domain-containing protein</fullName>
    </recommendedName>
</protein>
<feature type="compositionally biased region" description="Polar residues" evidence="2">
    <location>
        <begin position="244"/>
        <end position="257"/>
    </location>
</feature>
<dbReference type="InterPro" id="IPR001394">
    <property type="entry name" value="Peptidase_C19_UCH"/>
</dbReference>
<dbReference type="Pfam" id="PF00443">
    <property type="entry name" value="UCH"/>
    <property type="match status" value="1"/>
</dbReference>
<evidence type="ECO:0000259" key="3">
    <source>
        <dbReference type="PROSITE" id="PS50235"/>
    </source>
</evidence>
<comment type="similarity">
    <text evidence="1">Belongs to the peptidase C19 family.</text>
</comment>
<accession>A0AAV8Y5M0</accession>
<dbReference type="PROSITE" id="PS00973">
    <property type="entry name" value="USP_2"/>
    <property type="match status" value="1"/>
</dbReference>
<evidence type="ECO:0000256" key="1">
    <source>
        <dbReference type="ARBA" id="ARBA00009085"/>
    </source>
</evidence>
<dbReference type="GO" id="GO:0005829">
    <property type="term" value="C:cytosol"/>
    <property type="evidence" value="ECO:0007669"/>
    <property type="project" value="TreeGrafter"/>
</dbReference>
<name>A0AAV8Y5M0_9CUCU</name>
<dbReference type="GO" id="GO:0005634">
    <property type="term" value="C:nucleus"/>
    <property type="evidence" value="ECO:0007669"/>
    <property type="project" value="TreeGrafter"/>
</dbReference>